<evidence type="ECO:0000313" key="3">
    <source>
        <dbReference type="Proteomes" id="UP000011922"/>
    </source>
</evidence>
<proteinExistence type="predicted"/>
<organism evidence="2 3">
    <name type="scientific">Desulfocurvibacter africanus PCS</name>
    <dbReference type="NCBI Taxonomy" id="1262666"/>
    <lineage>
        <taxon>Bacteria</taxon>
        <taxon>Pseudomonadati</taxon>
        <taxon>Thermodesulfobacteriota</taxon>
        <taxon>Desulfovibrionia</taxon>
        <taxon>Desulfovibrionales</taxon>
        <taxon>Desulfovibrionaceae</taxon>
        <taxon>Desulfocurvibacter</taxon>
    </lineage>
</organism>
<gene>
    <name evidence="2" type="ORF">PCS_01024</name>
</gene>
<evidence type="ECO:0000256" key="1">
    <source>
        <dbReference type="SAM" id="MobiDB-lite"/>
    </source>
</evidence>
<reference evidence="2 3" key="1">
    <citation type="journal article" date="2013" name="Genome Announc.">
        <title>Draft Genome Sequence for Desulfovibrio africanus Strain PCS.</title>
        <authorList>
            <person name="Brown S.D."/>
            <person name="Utturkar S.M."/>
            <person name="Arkin A.P."/>
            <person name="Deutschbauer A.M."/>
            <person name="Elias D.A."/>
            <person name="Hazen T.C."/>
            <person name="Chakraborty R."/>
        </authorList>
    </citation>
    <scope>NUCLEOTIDE SEQUENCE [LARGE SCALE GENOMIC DNA]</scope>
    <source>
        <strain evidence="2 3">PCS</strain>
    </source>
</reference>
<comment type="caution">
    <text evidence="2">The sequence shown here is derived from an EMBL/GenBank/DDBJ whole genome shotgun (WGS) entry which is preliminary data.</text>
</comment>
<dbReference type="AlphaFoldDB" id="M5Q3C3"/>
<dbReference type="Proteomes" id="UP000011922">
    <property type="component" value="Unassembled WGS sequence"/>
</dbReference>
<feature type="compositionally biased region" description="Polar residues" evidence="1">
    <location>
        <begin position="22"/>
        <end position="31"/>
    </location>
</feature>
<evidence type="ECO:0000313" key="2">
    <source>
        <dbReference type="EMBL" id="EMG38198.1"/>
    </source>
</evidence>
<sequence length="59" mass="6247">MRTCPPGQQPKPTARELGEDTALSQTLTRQGPFTDKGPLDPAIFLIAIQRPGAVTSACP</sequence>
<feature type="region of interest" description="Disordered" evidence="1">
    <location>
        <begin position="1"/>
        <end position="39"/>
    </location>
</feature>
<dbReference type="EMBL" id="AOSV01000007">
    <property type="protein sequence ID" value="EMG38198.1"/>
    <property type="molecule type" value="Genomic_DNA"/>
</dbReference>
<name>M5Q3C3_DESAF</name>
<protein>
    <submittedName>
        <fullName evidence="2">Uncharacterized protein</fullName>
    </submittedName>
</protein>
<accession>M5Q3C3</accession>